<organism evidence="1 2">
    <name type="scientific">Paenibacillus campinasensis</name>
    <dbReference type="NCBI Taxonomy" id="66347"/>
    <lineage>
        <taxon>Bacteria</taxon>
        <taxon>Bacillati</taxon>
        <taxon>Bacillota</taxon>
        <taxon>Bacilli</taxon>
        <taxon>Bacillales</taxon>
        <taxon>Paenibacillaceae</taxon>
        <taxon>Paenibacillus</taxon>
    </lineage>
</organism>
<dbReference type="Proteomes" id="UP000215596">
    <property type="component" value="Unassembled WGS sequence"/>
</dbReference>
<accession>A0A268ETB0</accession>
<evidence type="ECO:0000313" key="2">
    <source>
        <dbReference type="Proteomes" id="UP000215596"/>
    </source>
</evidence>
<dbReference type="RefSeq" id="WP_095265451.1">
    <property type="nucleotide sequence ID" value="NZ_NPBY01000038.1"/>
</dbReference>
<gene>
    <name evidence="1" type="ORF">CHH67_12115</name>
</gene>
<dbReference type="AlphaFoldDB" id="A0A268ETB0"/>
<comment type="caution">
    <text evidence="1">The sequence shown here is derived from an EMBL/GenBank/DDBJ whole genome shotgun (WGS) entry which is preliminary data.</text>
</comment>
<protein>
    <submittedName>
        <fullName evidence="1">Uncharacterized protein</fullName>
    </submittedName>
</protein>
<sequence length="273" mass="30868">MSIHLHPCDYRGIQQVSVQGRVETRFSDAALTNMEHMQLMGKIDLHAPLQFIPLRVAAQKQVEFLREQGERVPDSCARFQLTPVLNQYLLCSSIVVVGNASGELSWVTKSEAALRGLFPELASEQQQKGITRQLAEATPSYSEIVDGRFAVIRITASEEGYSIDKVSISVEAKLIPYFILHTFRAKLIRYLRNEKVVISFKQGKGIHKILTTLRPKLLVSQFGVDSNRADNFFPRDWHRGRAKLGYLSLPNMEIGKFQSIPLHKVVHISDPRS</sequence>
<dbReference type="EMBL" id="NPBY01000038">
    <property type="protein sequence ID" value="PAD76368.1"/>
    <property type="molecule type" value="Genomic_DNA"/>
</dbReference>
<proteinExistence type="predicted"/>
<reference evidence="1 2" key="1">
    <citation type="submission" date="2017-07" db="EMBL/GenBank/DDBJ databases">
        <title>Isolation and whole genome analysis of endospore-forming bacteria from heroin.</title>
        <authorList>
            <person name="Kalinowski J."/>
            <person name="Ahrens B."/>
            <person name="Al-Dilaimi A."/>
            <person name="Winkler A."/>
            <person name="Wibberg D."/>
            <person name="Schleenbecker U."/>
            <person name="Ruckert C."/>
            <person name="Wolfel R."/>
            <person name="Grass G."/>
        </authorList>
    </citation>
    <scope>NUCLEOTIDE SEQUENCE [LARGE SCALE GENOMIC DNA]</scope>
    <source>
        <strain evidence="1 2">7537-G1</strain>
    </source>
</reference>
<evidence type="ECO:0000313" key="1">
    <source>
        <dbReference type="EMBL" id="PAD76368.1"/>
    </source>
</evidence>
<name>A0A268ETB0_9BACL</name>